<protein>
    <submittedName>
        <fullName evidence="3">Uncharacterized protein</fullName>
    </submittedName>
</protein>
<organism evidence="3 4">
    <name type="scientific">Ophiocordyceps camponoti-floridani</name>
    <dbReference type="NCBI Taxonomy" id="2030778"/>
    <lineage>
        <taxon>Eukaryota</taxon>
        <taxon>Fungi</taxon>
        <taxon>Dikarya</taxon>
        <taxon>Ascomycota</taxon>
        <taxon>Pezizomycotina</taxon>
        <taxon>Sordariomycetes</taxon>
        <taxon>Hypocreomycetidae</taxon>
        <taxon>Hypocreales</taxon>
        <taxon>Ophiocordycipitaceae</taxon>
        <taxon>Ophiocordyceps</taxon>
    </lineage>
</organism>
<dbReference type="EMBL" id="JAACLJ010000002">
    <property type="protein sequence ID" value="KAF4592401.1"/>
    <property type="molecule type" value="Genomic_DNA"/>
</dbReference>
<feature type="transmembrane region" description="Helical" evidence="2">
    <location>
        <begin position="71"/>
        <end position="93"/>
    </location>
</feature>
<feature type="region of interest" description="Disordered" evidence="1">
    <location>
        <begin position="272"/>
        <end position="305"/>
    </location>
</feature>
<evidence type="ECO:0000256" key="2">
    <source>
        <dbReference type="SAM" id="Phobius"/>
    </source>
</evidence>
<gene>
    <name evidence="3" type="ORF">GQ602_002700</name>
</gene>
<keyword evidence="2" id="KW-1133">Transmembrane helix</keyword>
<reference evidence="3 4" key="1">
    <citation type="journal article" date="2020" name="G3 (Bethesda)">
        <title>Genetic Underpinnings of Host Manipulation by Ophiocordyceps as Revealed by Comparative Transcriptomics.</title>
        <authorList>
            <person name="Will I."/>
            <person name="Das B."/>
            <person name="Trinh T."/>
            <person name="Brachmann A."/>
            <person name="Ohm R.A."/>
            <person name="de Bekker C."/>
        </authorList>
    </citation>
    <scope>NUCLEOTIDE SEQUENCE [LARGE SCALE GENOMIC DNA]</scope>
    <source>
        <strain evidence="3 4">EC05</strain>
    </source>
</reference>
<comment type="caution">
    <text evidence="3">The sequence shown here is derived from an EMBL/GenBank/DDBJ whole genome shotgun (WGS) entry which is preliminary data.</text>
</comment>
<accession>A0A8H4QB85</accession>
<dbReference type="Proteomes" id="UP000562929">
    <property type="component" value="Unassembled WGS sequence"/>
</dbReference>
<keyword evidence="2" id="KW-0472">Membrane</keyword>
<dbReference type="OrthoDB" id="5316527at2759"/>
<dbReference type="AlphaFoldDB" id="A0A8H4QB85"/>
<keyword evidence="2" id="KW-0812">Transmembrane</keyword>
<keyword evidence="4" id="KW-1185">Reference proteome</keyword>
<proteinExistence type="predicted"/>
<evidence type="ECO:0000313" key="4">
    <source>
        <dbReference type="Proteomes" id="UP000562929"/>
    </source>
</evidence>
<sequence length="410" mass="46619">MLRRLPLAALRASVAASTARTTVPSLVSTARTISLRPWKRKATPALPLPVYFPRETWSTRLNYWKAPVVRAILSTFLGLLGFLALISVTLVPLMDWADEEWELLSDAEREAFESDHGDDDAWLFIPFPPFAHFTEVQSPYDMNDPDTRRSFQEFLDPVLQQKIRSEVYEIIFYAMGRETQISQVLGTRNPRVGRQWLDLTYPFRPPNKEYMAGLFFRSDGIYLGLQQIDDVEAQILKKTIWPESIALASLTFGTSLVKHYFENFLKHDDTAQASSNKTQPASPVSVSKPTPTKNPDEDADAPKPSFLSALKPTHLQVLHDSKRPSESVVDPYVRKAMMDGYKKWRACESRVETPLTAGAIAVRGAVEFYGPRFALTFHFRGYYDPKPGKWLGLKITLLHLRDRVTGQIVR</sequence>
<evidence type="ECO:0000256" key="1">
    <source>
        <dbReference type="SAM" id="MobiDB-lite"/>
    </source>
</evidence>
<feature type="compositionally biased region" description="Polar residues" evidence="1">
    <location>
        <begin position="272"/>
        <end position="293"/>
    </location>
</feature>
<evidence type="ECO:0000313" key="3">
    <source>
        <dbReference type="EMBL" id="KAF4592401.1"/>
    </source>
</evidence>
<name>A0A8H4QB85_9HYPO</name>